<accession>A0ABW3B6U6</accession>
<protein>
    <submittedName>
        <fullName evidence="1">Uncharacterized protein</fullName>
    </submittedName>
</protein>
<sequence length="185" mass="21399">MKSILLFCLLTTCSISISNGQKLLAEIGSERNVYIIYYGQTPTFEYDSVTTVHKGGGIDKGWKSSVMIDKILKKMSKNKIKGDAIMFTSENMTDAQVINFKKNDLTKPSVELEKIENINLIYLEQRPLFEMEYVIAVESPKFIKNWRTKTLKKIMLKKALGQQKKFNILHFKEDDLWQADLYITK</sequence>
<keyword evidence="2" id="KW-1185">Reference proteome</keyword>
<evidence type="ECO:0000313" key="1">
    <source>
        <dbReference type="EMBL" id="MFD0799012.1"/>
    </source>
</evidence>
<proteinExistence type="predicted"/>
<dbReference type="Proteomes" id="UP001597012">
    <property type="component" value="Unassembled WGS sequence"/>
</dbReference>
<dbReference type="EMBL" id="JBHTHY010000014">
    <property type="protein sequence ID" value="MFD0799012.1"/>
    <property type="molecule type" value="Genomic_DNA"/>
</dbReference>
<name>A0ABW3B6U6_9FLAO</name>
<organism evidence="1 2">
    <name type="scientific">Maribacter chungangensis</name>
    <dbReference type="NCBI Taxonomy" id="1069117"/>
    <lineage>
        <taxon>Bacteria</taxon>
        <taxon>Pseudomonadati</taxon>
        <taxon>Bacteroidota</taxon>
        <taxon>Flavobacteriia</taxon>
        <taxon>Flavobacteriales</taxon>
        <taxon>Flavobacteriaceae</taxon>
        <taxon>Maribacter</taxon>
    </lineage>
</organism>
<gene>
    <name evidence="1" type="ORF">ACFQZJ_16180</name>
</gene>
<comment type="caution">
    <text evidence="1">The sequence shown here is derived from an EMBL/GenBank/DDBJ whole genome shotgun (WGS) entry which is preliminary data.</text>
</comment>
<dbReference type="RefSeq" id="WP_379935917.1">
    <property type="nucleotide sequence ID" value="NZ_JBHTHY010000014.1"/>
</dbReference>
<reference evidence="2" key="1">
    <citation type="journal article" date="2019" name="Int. J. Syst. Evol. Microbiol.">
        <title>The Global Catalogue of Microorganisms (GCM) 10K type strain sequencing project: providing services to taxonomists for standard genome sequencing and annotation.</title>
        <authorList>
            <consortium name="The Broad Institute Genomics Platform"/>
            <consortium name="The Broad Institute Genome Sequencing Center for Infectious Disease"/>
            <person name="Wu L."/>
            <person name="Ma J."/>
        </authorList>
    </citation>
    <scope>NUCLEOTIDE SEQUENCE [LARGE SCALE GENOMIC DNA]</scope>
    <source>
        <strain evidence="2">CCUG 61948</strain>
    </source>
</reference>
<evidence type="ECO:0000313" key="2">
    <source>
        <dbReference type="Proteomes" id="UP001597012"/>
    </source>
</evidence>